<dbReference type="EMBL" id="FMZW01000011">
    <property type="protein sequence ID" value="SDD48142.1"/>
    <property type="molecule type" value="Genomic_DNA"/>
</dbReference>
<protein>
    <submittedName>
        <fullName evidence="1">Uncharacterized protein</fullName>
    </submittedName>
</protein>
<evidence type="ECO:0000313" key="1">
    <source>
        <dbReference type="EMBL" id="SDD48142.1"/>
    </source>
</evidence>
<name>A0A1G6V3P0_9BRAD</name>
<dbReference type="AlphaFoldDB" id="A0A1G6V3P0"/>
<organism evidence="1 2">
    <name type="scientific">Bradyrhizobium brasilense</name>
    <dbReference type="NCBI Taxonomy" id="1419277"/>
    <lineage>
        <taxon>Bacteria</taxon>
        <taxon>Pseudomonadati</taxon>
        <taxon>Pseudomonadota</taxon>
        <taxon>Alphaproteobacteria</taxon>
        <taxon>Hyphomicrobiales</taxon>
        <taxon>Nitrobacteraceae</taxon>
        <taxon>Bradyrhizobium</taxon>
    </lineage>
</organism>
<gene>
    <name evidence="1" type="ORF">SAMN05216337_1011176</name>
</gene>
<dbReference type="RefSeq" id="WP_233442935.1">
    <property type="nucleotide sequence ID" value="NZ_FMZW01000011.1"/>
</dbReference>
<proteinExistence type="predicted"/>
<accession>A0A1G6V3P0</accession>
<evidence type="ECO:0000313" key="2">
    <source>
        <dbReference type="Proteomes" id="UP000199245"/>
    </source>
</evidence>
<dbReference type="Proteomes" id="UP000199245">
    <property type="component" value="Unassembled WGS sequence"/>
</dbReference>
<reference evidence="1 2" key="1">
    <citation type="submission" date="2016-10" db="EMBL/GenBank/DDBJ databases">
        <authorList>
            <person name="de Groot N.N."/>
        </authorList>
    </citation>
    <scope>NUCLEOTIDE SEQUENCE [LARGE SCALE GENOMIC DNA]</scope>
    <source>
        <strain evidence="1 2">R5</strain>
    </source>
</reference>
<sequence>MLPAFVMLRRMLLTAWLASHSDTETARRLGTGYTDGTVALGDRFLRGL</sequence>